<dbReference type="SUPFAM" id="SSF47413">
    <property type="entry name" value="lambda repressor-like DNA-binding domains"/>
    <property type="match status" value="1"/>
</dbReference>
<proteinExistence type="predicted"/>
<sequence length="84" mass="9650">MALKSIRKAKKMSQEDLQDVCSRVYISQLERGLKNPTLAMIEGLAEQMQVQPLTLMLKAYSLKHPHLSPEQLMQISIEELKQIE</sequence>
<organism evidence="2 3">
    <name type="scientific">Chitinibacter bivalviorum</name>
    <dbReference type="NCBI Taxonomy" id="2739434"/>
    <lineage>
        <taxon>Bacteria</taxon>
        <taxon>Pseudomonadati</taxon>
        <taxon>Pseudomonadota</taxon>
        <taxon>Betaproteobacteria</taxon>
        <taxon>Neisseriales</taxon>
        <taxon>Chitinibacteraceae</taxon>
        <taxon>Chitinibacter</taxon>
    </lineage>
</organism>
<feature type="domain" description="HTH cro/C1-type" evidence="1">
    <location>
        <begin position="3"/>
        <end position="55"/>
    </location>
</feature>
<dbReference type="SMART" id="SM00530">
    <property type="entry name" value="HTH_XRE"/>
    <property type="match status" value="1"/>
</dbReference>
<dbReference type="Gene3D" id="1.10.260.40">
    <property type="entry name" value="lambda repressor-like DNA-binding domains"/>
    <property type="match status" value="1"/>
</dbReference>
<dbReference type="InterPro" id="IPR001387">
    <property type="entry name" value="Cro/C1-type_HTH"/>
</dbReference>
<evidence type="ECO:0000313" key="3">
    <source>
        <dbReference type="Proteomes" id="UP000509597"/>
    </source>
</evidence>
<protein>
    <submittedName>
        <fullName evidence="2">Helix-turn-helix transcriptional regulator</fullName>
    </submittedName>
</protein>
<evidence type="ECO:0000259" key="1">
    <source>
        <dbReference type="PROSITE" id="PS50943"/>
    </source>
</evidence>
<accession>A0A7H9BNA9</accession>
<dbReference type="CDD" id="cd00093">
    <property type="entry name" value="HTH_XRE"/>
    <property type="match status" value="1"/>
</dbReference>
<dbReference type="PROSITE" id="PS50943">
    <property type="entry name" value="HTH_CROC1"/>
    <property type="match status" value="1"/>
</dbReference>
<keyword evidence="3" id="KW-1185">Reference proteome</keyword>
<name>A0A7H9BNA9_9NEIS</name>
<dbReference type="EMBL" id="CP058627">
    <property type="protein sequence ID" value="QLG89972.1"/>
    <property type="molecule type" value="Genomic_DNA"/>
</dbReference>
<evidence type="ECO:0000313" key="2">
    <source>
        <dbReference type="EMBL" id="QLG89972.1"/>
    </source>
</evidence>
<reference evidence="2 3" key="1">
    <citation type="submission" date="2020-07" db="EMBL/GenBank/DDBJ databases">
        <title>Complete genome sequence of Chitinibacter sp. 2T18.</title>
        <authorList>
            <person name="Bae J.-W."/>
            <person name="Choi J.-W."/>
        </authorList>
    </citation>
    <scope>NUCLEOTIDE SEQUENCE [LARGE SCALE GENOMIC DNA]</scope>
    <source>
        <strain evidence="2 3">2T18</strain>
    </source>
</reference>
<dbReference type="Proteomes" id="UP000509597">
    <property type="component" value="Chromosome"/>
</dbReference>
<dbReference type="InterPro" id="IPR010982">
    <property type="entry name" value="Lambda_DNA-bd_dom_sf"/>
</dbReference>
<dbReference type="AlphaFoldDB" id="A0A7H9BNA9"/>
<gene>
    <name evidence="2" type="ORF">HQ393_15765</name>
</gene>
<dbReference type="KEGG" id="chiz:HQ393_15765"/>
<dbReference type="GO" id="GO:0003677">
    <property type="term" value="F:DNA binding"/>
    <property type="evidence" value="ECO:0007669"/>
    <property type="project" value="InterPro"/>
</dbReference>
<dbReference type="Pfam" id="PF01381">
    <property type="entry name" value="HTH_3"/>
    <property type="match status" value="1"/>
</dbReference>